<gene>
    <name evidence="1" type="ORF">DEU51_11480</name>
</gene>
<dbReference type="Proteomes" id="UP000255365">
    <property type="component" value="Unassembled WGS sequence"/>
</dbReference>
<evidence type="ECO:0000313" key="1">
    <source>
        <dbReference type="EMBL" id="RDL16223.1"/>
    </source>
</evidence>
<proteinExistence type="predicted"/>
<sequence length="78" mass="8701">MQMGGQVERYCAITNCAVQAVSFILRRERCIDINIYMTDERNDAADKKGVHSLQVFRAVIAAKAFRIRDNSVSFSGGS</sequence>
<dbReference type="EMBL" id="QRAV01000014">
    <property type="protein sequence ID" value="RDL16223.1"/>
    <property type="molecule type" value="Genomic_DNA"/>
</dbReference>
<organism evidence="1 2">
    <name type="scientific">Pseudomonas jessenii</name>
    <dbReference type="NCBI Taxonomy" id="77298"/>
    <lineage>
        <taxon>Bacteria</taxon>
        <taxon>Pseudomonadati</taxon>
        <taxon>Pseudomonadota</taxon>
        <taxon>Gammaproteobacteria</taxon>
        <taxon>Pseudomonadales</taxon>
        <taxon>Pseudomonadaceae</taxon>
        <taxon>Pseudomonas</taxon>
    </lineage>
</organism>
<dbReference type="AlphaFoldDB" id="A0A370S902"/>
<comment type="caution">
    <text evidence="1">The sequence shown here is derived from an EMBL/GenBank/DDBJ whole genome shotgun (WGS) entry which is preliminary data.</text>
</comment>
<accession>A0A370S902</accession>
<evidence type="ECO:0000313" key="2">
    <source>
        <dbReference type="Proteomes" id="UP000255365"/>
    </source>
</evidence>
<reference evidence="1 2" key="1">
    <citation type="submission" date="2018-07" db="EMBL/GenBank/DDBJ databases">
        <title>Genome sequencing of rice bacterial endophytes.</title>
        <authorList>
            <person name="Venturi V."/>
        </authorList>
    </citation>
    <scope>NUCLEOTIDE SEQUENCE [LARGE SCALE GENOMIC DNA]</scope>
    <source>
        <strain evidence="1 2">E2333</strain>
    </source>
</reference>
<protein>
    <submittedName>
        <fullName evidence="1">Uncharacterized protein</fullName>
    </submittedName>
</protein>
<name>A0A370S902_PSEJE</name>